<keyword evidence="2" id="KW-0808">Transferase</keyword>
<dbReference type="GO" id="GO:0016301">
    <property type="term" value="F:kinase activity"/>
    <property type="evidence" value="ECO:0007669"/>
    <property type="project" value="UniProtKB-KW"/>
</dbReference>
<accession>A0ABN4YM53</accession>
<sequence>MTYLEQQVLTQVKAIIGNEEQVIGRRGILIPLKKALINEADIRVLIDIVSSDPALAAHLLWRSNTAQAGGIISTKNRSIKDALIRLGQVNIYRYAFSFYLKERLDELKEPYSKLVKGYWALTESIAVDAVQHLRDIEESDQPIDIDADEVQTLALFSVFGQVITLSAFAFLNAASEKAISLQVIKTLIDTQQQSLSIEAFEALGLDDDLRNEFMVAHNIKQTDNANSAGMVLRHVLAKRNVLINPLSDIDS</sequence>
<evidence type="ECO:0000259" key="1">
    <source>
        <dbReference type="PROSITE" id="PS51833"/>
    </source>
</evidence>
<dbReference type="Pfam" id="PF08668">
    <property type="entry name" value="HDOD"/>
    <property type="match status" value="1"/>
</dbReference>
<dbReference type="EMBL" id="CP020472">
    <property type="protein sequence ID" value="ARD23564.1"/>
    <property type="molecule type" value="Genomic_DNA"/>
</dbReference>
<proteinExistence type="predicted"/>
<protein>
    <submittedName>
        <fullName evidence="2">Histidine kinase</fullName>
    </submittedName>
</protein>
<dbReference type="InterPro" id="IPR013976">
    <property type="entry name" value="HDOD"/>
</dbReference>
<evidence type="ECO:0000313" key="3">
    <source>
        <dbReference type="Proteomes" id="UP000191820"/>
    </source>
</evidence>
<gene>
    <name evidence="2" type="ORF">SJ2017_3304</name>
</gene>
<dbReference type="RefSeq" id="WP_080916517.1">
    <property type="nucleotide sequence ID" value="NZ_CP020472.1"/>
</dbReference>
<dbReference type="Gene3D" id="1.10.3210.10">
    <property type="entry name" value="Hypothetical protein af1432"/>
    <property type="match status" value="1"/>
</dbReference>
<evidence type="ECO:0000313" key="2">
    <source>
        <dbReference type="EMBL" id="ARD23564.1"/>
    </source>
</evidence>
<keyword evidence="3" id="KW-1185">Reference proteome</keyword>
<organism evidence="2 3">
    <name type="scientific">Shewanella japonica</name>
    <dbReference type="NCBI Taxonomy" id="93973"/>
    <lineage>
        <taxon>Bacteria</taxon>
        <taxon>Pseudomonadati</taxon>
        <taxon>Pseudomonadota</taxon>
        <taxon>Gammaproteobacteria</taxon>
        <taxon>Alteromonadales</taxon>
        <taxon>Shewanellaceae</taxon>
        <taxon>Shewanella</taxon>
    </lineage>
</organism>
<keyword evidence="2" id="KW-0418">Kinase</keyword>
<name>A0ABN4YM53_9GAMM</name>
<feature type="domain" description="HDOD" evidence="1">
    <location>
        <begin position="22"/>
        <end position="219"/>
    </location>
</feature>
<dbReference type="Proteomes" id="UP000191820">
    <property type="component" value="Chromosome"/>
</dbReference>
<reference evidence="2 3" key="1">
    <citation type="submission" date="2017-03" db="EMBL/GenBank/DDBJ databases">
        <title>Genome sequencing of Shewanella japonica KCTC 22435.</title>
        <authorList>
            <person name="Kim K.M."/>
        </authorList>
    </citation>
    <scope>NUCLEOTIDE SEQUENCE [LARGE SCALE GENOMIC DNA]</scope>
    <source>
        <strain evidence="2 3">KCTC 22435</strain>
    </source>
</reference>
<dbReference type="PROSITE" id="PS51833">
    <property type="entry name" value="HDOD"/>
    <property type="match status" value="1"/>
</dbReference>
<dbReference type="SUPFAM" id="SSF109604">
    <property type="entry name" value="HD-domain/PDEase-like"/>
    <property type="match status" value="1"/>
</dbReference>